<sequence>MLWSSEPDREREAATCRESMVRKEMSKAISIPREKNLVTSKTRLKVMIQDLNRMCEEQLWLVEKLFLQTDVLQSAYEEALEREEQQASMKEWSEYRDGAGSPQKFETTEVDPNVRLPRLELPKFDGDVTRFHEFWDQFEMSVHR</sequence>
<protein>
    <submittedName>
        <fullName evidence="2">Uncharacterized protein</fullName>
    </submittedName>
</protein>
<dbReference type="STRING" id="268474.A0A0V1MHB9"/>
<organism evidence="2 3">
    <name type="scientific">Trichinella papuae</name>
    <dbReference type="NCBI Taxonomy" id="268474"/>
    <lineage>
        <taxon>Eukaryota</taxon>
        <taxon>Metazoa</taxon>
        <taxon>Ecdysozoa</taxon>
        <taxon>Nematoda</taxon>
        <taxon>Enoplea</taxon>
        <taxon>Dorylaimia</taxon>
        <taxon>Trichinellida</taxon>
        <taxon>Trichinellidae</taxon>
        <taxon>Trichinella</taxon>
    </lineage>
</organism>
<comment type="caution">
    <text evidence="2">The sequence shown here is derived from an EMBL/GenBank/DDBJ whole genome shotgun (WGS) entry which is preliminary data.</text>
</comment>
<keyword evidence="3" id="KW-1185">Reference proteome</keyword>
<evidence type="ECO:0000313" key="2">
    <source>
        <dbReference type="EMBL" id="KRZ71288.1"/>
    </source>
</evidence>
<dbReference type="AlphaFoldDB" id="A0A0V1MHB9"/>
<name>A0A0V1MHB9_9BILA</name>
<evidence type="ECO:0000256" key="1">
    <source>
        <dbReference type="SAM" id="MobiDB-lite"/>
    </source>
</evidence>
<accession>A0A0V1MHB9</accession>
<evidence type="ECO:0000313" key="3">
    <source>
        <dbReference type="Proteomes" id="UP000054843"/>
    </source>
</evidence>
<dbReference type="Proteomes" id="UP000054843">
    <property type="component" value="Unassembled WGS sequence"/>
</dbReference>
<dbReference type="EMBL" id="JYDO01000099">
    <property type="protein sequence ID" value="KRZ71288.1"/>
    <property type="molecule type" value="Genomic_DNA"/>
</dbReference>
<reference evidence="2 3" key="1">
    <citation type="submission" date="2015-01" db="EMBL/GenBank/DDBJ databases">
        <title>Evolution of Trichinella species and genotypes.</title>
        <authorList>
            <person name="Korhonen P.K."/>
            <person name="Edoardo P."/>
            <person name="Giuseppe L.R."/>
            <person name="Gasser R.B."/>
        </authorList>
    </citation>
    <scope>NUCLEOTIDE SEQUENCE [LARGE SCALE GENOMIC DNA]</scope>
    <source>
        <strain evidence="2">ISS1980</strain>
    </source>
</reference>
<gene>
    <name evidence="2" type="ORF">T10_10420</name>
</gene>
<feature type="region of interest" description="Disordered" evidence="1">
    <location>
        <begin position="88"/>
        <end position="110"/>
    </location>
</feature>
<proteinExistence type="predicted"/>